<evidence type="ECO:0000313" key="3">
    <source>
        <dbReference type="EMBL" id="KAG5497558.1"/>
    </source>
</evidence>
<comment type="caution">
    <text evidence="3">The sequence shown here is derived from an EMBL/GenBank/DDBJ whole genome shotgun (WGS) entry which is preliminary data.</text>
</comment>
<feature type="transmembrane region" description="Helical" evidence="2">
    <location>
        <begin position="453"/>
        <end position="472"/>
    </location>
</feature>
<keyword evidence="2" id="KW-0812">Transmembrane</keyword>
<dbReference type="Proteomes" id="UP000674318">
    <property type="component" value="Unassembled WGS sequence"/>
</dbReference>
<dbReference type="KEGG" id="phet:94289897"/>
<evidence type="ECO:0000313" key="4">
    <source>
        <dbReference type="Proteomes" id="UP000674318"/>
    </source>
</evidence>
<gene>
    <name evidence="3" type="ORF">JKF63_03822</name>
</gene>
<feature type="transmembrane region" description="Helical" evidence="2">
    <location>
        <begin position="381"/>
        <end position="406"/>
    </location>
</feature>
<name>A0A836LF02_9TRYP</name>
<accession>A0A836LF02</accession>
<protein>
    <submittedName>
        <fullName evidence="3">Uncharacterized protein</fullName>
    </submittedName>
</protein>
<dbReference type="OrthoDB" id="264567at2759"/>
<dbReference type="EMBL" id="JAFJZO010000031">
    <property type="protein sequence ID" value="KAG5497558.1"/>
    <property type="molecule type" value="Genomic_DNA"/>
</dbReference>
<dbReference type="AlphaFoldDB" id="A0A836LF02"/>
<sequence length="592" mass="64489">MDVILSRVNMSINQAMAHLPVLRSTVLKSIGQGATLSIIANVKGIQQRMYYTGRLSIVTKTTVVLAHVHRYTEEDFKARRQGEAGIVSSAMDGQPIRRTQSDNVFSTNASPLEVSFPNTAIGDGPVNTVSLSPSRQQWPSPRGPLRGSSEETSVLWHGGTHHQVTAATETHEPHPLFSTQRSSGSAAQCEAGVTGFGQRTDTPTFVFPADHSGNNKSSLAQANTHQHRRRRIVRFEGSVGPLPYVSFLRKDVKGLVFVRDTACAFQSLFQDPSKNLADMQTLRMLIRRYLAHSCQGGNLTQMPLSVYLTTRCGHVHCDDPLLERVAKEELANLLTVDREIYREKNCSAGTRTRDAGIQGGPSGLFAHTGDLFFTDLPQRTFCVGVSVLILLVFHGLYYALAFGVLTDTVTSELLSNNVVLSIATLLVSTGGACAVVVHALIMRIPLRSNAALFVVRAITGGGAIVCGFLNGIGLLRTLGRQRIIETIAAGVEPVPLCDYYLEKRCSGYTSSCLDVFFGDPLCACTLPFNFPRTPCLDVINTSARVICIPLVVFSFCGVALFACLQYLLLSLYTVERRLLRDPSRTRTRGAPG</sequence>
<reference evidence="3 4" key="1">
    <citation type="submission" date="2021-02" db="EMBL/GenBank/DDBJ databases">
        <title>Porcisia hertigi Genome sequencing and assembly.</title>
        <authorList>
            <person name="Almutairi H."/>
            <person name="Gatherer D."/>
        </authorList>
    </citation>
    <scope>NUCLEOTIDE SEQUENCE [LARGE SCALE GENOMIC DNA]</scope>
    <source>
        <strain evidence="3 4">C119</strain>
    </source>
</reference>
<feature type="transmembrane region" description="Helical" evidence="2">
    <location>
        <begin position="418"/>
        <end position="441"/>
    </location>
</feature>
<keyword evidence="2" id="KW-0472">Membrane</keyword>
<feature type="compositionally biased region" description="Polar residues" evidence="1">
    <location>
        <begin position="127"/>
        <end position="139"/>
    </location>
</feature>
<feature type="region of interest" description="Disordered" evidence="1">
    <location>
        <begin position="126"/>
        <end position="151"/>
    </location>
</feature>
<evidence type="ECO:0000256" key="2">
    <source>
        <dbReference type="SAM" id="Phobius"/>
    </source>
</evidence>
<feature type="transmembrane region" description="Helical" evidence="2">
    <location>
        <begin position="550"/>
        <end position="574"/>
    </location>
</feature>
<dbReference type="RefSeq" id="XP_067755026.1">
    <property type="nucleotide sequence ID" value="XM_067899820.1"/>
</dbReference>
<organism evidence="3 4">
    <name type="scientific">Porcisia hertigi</name>
    <dbReference type="NCBI Taxonomy" id="2761500"/>
    <lineage>
        <taxon>Eukaryota</taxon>
        <taxon>Discoba</taxon>
        <taxon>Euglenozoa</taxon>
        <taxon>Kinetoplastea</taxon>
        <taxon>Metakinetoplastina</taxon>
        <taxon>Trypanosomatida</taxon>
        <taxon>Trypanosomatidae</taxon>
        <taxon>Leishmaniinae</taxon>
        <taxon>Porcisia</taxon>
    </lineage>
</organism>
<keyword evidence="2" id="KW-1133">Transmembrane helix</keyword>
<dbReference type="GeneID" id="94289897"/>
<evidence type="ECO:0000256" key="1">
    <source>
        <dbReference type="SAM" id="MobiDB-lite"/>
    </source>
</evidence>
<keyword evidence="4" id="KW-1185">Reference proteome</keyword>
<proteinExistence type="predicted"/>